<comment type="caution">
    <text evidence="2">The sequence shown here is derived from an EMBL/GenBank/DDBJ whole genome shotgun (WGS) entry which is preliminary data.</text>
</comment>
<gene>
    <name evidence="2" type="ORF">Poli38472_013378</name>
</gene>
<feature type="coiled-coil region" evidence="1">
    <location>
        <begin position="43"/>
        <end position="120"/>
    </location>
</feature>
<keyword evidence="1" id="KW-0175">Coiled coil</keyword>
<dbReference type="Proteomes" id="UP000794436">
    <property type="component" value="Unassembled WGS sequence"/>
</dbReference>
<keyword evidence="3" id="KW-1185">Reference proteome</keyword>
<proteinExistence type="predicted"/>
<name>A0A8K1C7J6_PYTOL</name>
<dbReference type="AlphaFoldDB" id="A0A8K1C7J6"/>
<protein>
    <submittedName>
        <fullName evidence="2">Uncharacterized protein</fullName>
    </submittedName>
</protein>
<accession>A0A8K1C7J6</accession>
<organism evidence="2 3">
    <name type="scientific">Pythium oligandrum</name>
    <name type="common">Mycoparasitic fungus</name>
    <dbReference type="NCBI Taxonomy" id="41045"/>
    <lineage>
        <taxon>Eukaryota</taxon>
        <taxon>Sar</taxon>
        <taxon>Stramenopiles</taxon>
        <taxon>Oomycota</taxon>
        <taxon>Peronosporomycetes</taxon>
        <taxon>Pythiales</taxon>
        <taxon>Pythiaceae</taxon>
        <taxon>Pythium</taxon>
    </lineage>
</organism>
<dbReference type="EMBL" id="SPLM01000113">
    <property type="protein sequence ID" value="TMW57904.1"/>
    <property type="molecule type" value="Genomic_DNA"/>
</dbReference>
<sequence>MKSQEEALLPSLSPVVGPLSKEEKQARQRLHVKRTYYRKLHRLQGLRSQLEQLETQCRQLVEQKTLQEACALIAGLPDFEGLRPAVKNKDEELTLMKCQLEQQNEALRIALREYESSEKMMQSFINLRGDTEESDEEEEQEVTTHFAQLAVLTRDVKMRVVVPKLKAPVTLELCRQVAEQTAREMHVFRASPHFVTTGVSVLGWRDRRLLGDSQVQFFLEKTFHGISARQFLCRGWVYMSSPQKHPLLYSTSIRPHMFTIQRVDDDNLILLRVFSSPDGSSQVKAMFLVSRFKIRTGYAVIQRSLDPELMAPYETPTDVYEQWADVYTWVMFETAGENNEHCKFSFGGRVQSSVAVGSDAWMLEVLFIGVRIESLVVGPLFTLEG</sequence>
<reference evidence="2" key="1">
    <citation type="submission" date="2019-03" db="EMBL/GenBank/DDBJ databases">
        <title>Long read genome sequence of the mycoparasitic Pythium oligandrum ATCC 38472 isolated from sugarbeet rhizosphere.</title>
        <authorList>
            <person name="Gaulin E."/>
        </authorList>
    </citation>
    <scope>NUCLEOTIDE SEQUENCE</scope>
    <source>
        <strain evidence="2">ATCC 38472_TT</strain>
    </source>
</reference>
<dbReference type="OrthoDB" id="148089at2759"/>
<evidence type="ECO:0000256" key="1">
    <source>
        <dbReference type="SAM" id="Coils"/>
    </source>
</evidence>
<evidence type="ECO:0000313" key="2">
    <source>
        <dbReference type="EMBL" id="TMW57904.1"/>
    </source>
</evidence>
<evidence type="ECO:0000313" key="3">
    <source>
        <dbReference type="Proteomes" id="UP000794436"/>
    </source>
</evidence>